<dbReference type="Proteomes" id="UP000245433">
    <property type="component" value="Unassembled WGS sequence"/>
</dbReference>
<reference evidence="3 4" key="1">
    <citation type="submission" date="2018-04" db="EMBL/GenBank/DDBJ databases">
        <title>Genomic Encyclopedia of Type Strains, Phase IV (KMG-IV): sequencing the most valuable type-strain genomes for metagenomic binning, comparative biology and taxonomic classification.</title>
        <authorList>
            <person name="Goeker M."/>
        </authorList>
    </citation>
    <scope>NUCLEOTIDE SEQUENCE [LARGE SCALE GENOMIC DNA]</scope>
    <source>
        <strain evidence="3 4">DSM 28795</strain>
    </source>
</reference>
<evidence type="ECO:0000313" key="3">
    <source>
        <dbReference type="EMBL" id="PVY86522.1"/>
    </source>
</evidence>
<comment type="caution">
    <text evidence="3">The sequence shown here is derived from an EMBL/GenBank/DDBJ whole genome shotgun (WGS) entry which is preliminary data.</text>
</comment>
<evidence type="ECO:0000256" key="2">
    <source>
        <dbReference type="SAM" id="Phobius"/>
    </source>
</evidence>
<dbReference type="OrthoDB" id="5198760at2"/>
<organism evidence="3 4">
    <name type="scientific">Convivina intestini</name>
    <dbReference type="NCBI Taxonomy" id="1505726"/>
    <lineage>
        <taxon>Bacteria</taxon>
        <taxon>Bacillati</taxon>
        <taxon>Bacillota</taxon>
        <taxon>Bacilli</taxon>
        <taxon>Lactobacillales</taxon>
        <taxon>Lactobacillaceae</taxon>
        <taxon>Convivina</taxon>
    </lineage>
</organism>
<keyword evidence="2" id="KW-1133">Transmembrane helix</keyword>
<evidence type="ECO:0000313" key="4">
    <source>
        <dbReference type="Proteomes" id="UP000245433"/>
    </source>
</evidence>
<dbReference type="EMBL" id="QEKT01000001">
    <property type="protein sequence ID" value="PVY86522.1"/>
    <property type="molecule type" value="Genomic_DNA"/>
</dbReference>
<keyword evidence="2" id="KW-0472">Membrane</keyword>
<dbReference type="RefSeq" id="WP_089940094.1">
    <property type="nucleotide sequence ID" value="NZ_CAKOEX010000015.1"/>
</dbReference>
<gene>
    <name evidence="3" type="ORF">C7384_101442</name>
</gene>
<feature type="region of interest" description="Disordered" evidence="1">
    <location>
        <begin position="1"/>
        <end position="42"/>
    </location>
</feature>
<dbReference type="Pfam" id="PF10097">
    <property type="entry name" value="DUF2335"/>
    <property type="match status" value="1"/>
</dbReference>
<protein>
    <submittedName>
        <fullName evidence="3">Putative membrane protein</fullName>
    </submittedName>
</protein>
<dbReference type="InterPro" id="IPR019284">
    <property type="entry name" value="RP532"/>
</dbReference>
<feature type="transmembrane region" description="Helical" evidence="2">
    <location>
        <begin position="84"/>
        <end position="104"/>
    </location>
</feature>
<sequence length="136" mass="15158">MSQSSHKQNIGLKKNNQAKTPQQFHYAGPLPPSNELRNYGNIDSSFPDRIVAMSEKQMKHRQELESKSAEVSSKNSKSNRITTLLGLIFGFIIVMFALTLALIMILKGQYWNGVFAIFGIIGAIAIAWSKSNKSNK</sequence>
<keyword evidence="2" id="KW-0812">Transmembrane</keyword>
<accession>A0A2U1DG30</accession>
<keyword evidence="4" id="KW-1185">Reference proteome</keyword>
<evidence type="ECO:0000256" key="1">
    <source>
        <dbReference type="SAM" id="MobiDB-lite"/>
    </source>
</evidence>
<feature type="transmembrane region" description="Helical" evidence="2">
    <location>
        <begin position="110"/>
        <end position="128"/>
    </location>
</feature>
<name>A0A2U1DG30_9LACO</name>
<dbReference type="AlphaFoldDB" id="A0A2U1DG30"/>
<proteinExistence type="predicted"/>
<feature type="compositionally biased region" description="Polar residues" evidence="1">
    <location>
        <begin position="1"/>
        <end position="23"/>
    </location>
</feature>